<keyword evidence="3" id="KW-1185">Reference proteome</keyword>
<proteinExistence type="predicted"/>
<dbReference type="RefSeq" id="WP_022465272.1">
    <property type="nucleotide sequence ID" value="NZ_JACRSX010000002.1"/>
</dbReference>
<sequence>MTRREFLSELRMALEGNIPVQDIEDNIRYYDNYFAESSKSEREVCEELGDPRLIARTLIDSFTASKGPMADFYKEQARDDYSRETRTDGVYPNGGSGEKWYDKIFRYTMIISIAIIVIAVLIFVLKLAVTVVIPVVVIVLIIKFLLDLFRRY</sequence>
<feature type="transmembrane region" description="Helical" evidence="1">
    <location>
        <begin position="131"/>
        <end position="149"/>
    </location>
</feature>
<comment type="caution">
    <text evidence="2">The sequence shown here is derived from an EMBL/GenBank/DDBJ whole genome shotgun (WGS) entry which is preliminary data.</text>
</comment>
<keyword evidence="1" id="KW-0812">Transmembrane</keyword>
<protein>
    <submittedName>
        <fullName evidence="2">DUF1700 domain-containing protein</fullName>
    </submittedName>
</protein>
<evidence type="ECO:0000313" key="2">
    <source>
        <dbReference type="EMBL" id="MBC8561447.1"/>
    </source>
</evidence>
<name>A0ABR7MYI9_9FIRM</name>
<accession>A0ABR7MYI9</accession>
<keyword evidence="1" id="KW-0472">Membrane</keyword>
<organism evidence="2 3">
    <name type="scientific">Jutongia huaianensis</name>
    <dbReference type="NCBI Taxonomy" id="2763668"/>
    <lineage>
        <taxon>Bacteria</taxon>
        <taxon>Bacillati</taxon>
        <taxon>Bacillota</taxon>
        <taxon>Clostridia</taxon>
        <taxon>Lachnospirales</taxon>
        <taxon>Lachnospiraceae</taxon>
        <taxon>Jutongia</taxon>
    </lineage>
</organism>
<evidence type="ECO:0000256" key="1">
    <source>
        <dbReference type="SAM" id="Phobius"/>
    </source>
</evidence>
<feature type="transmembrane region" description="Helical" evidence="1">
    <location>
        <begin position="104"/>
        <end position="125"/>
    </location>
</feature>
<dbReference type="Proteomes" id="UP000606193">
    <property type="component" value="Unassembled WGS sequence"/>
</dbReference>
<reference evidence="2 3" key="1">
    <citation type="submission" date="2020-08" db="EMBL/GenBank/DDBJ databases">
        <title>Genome public.</title>
        <authorList>
            <person name="Liu C."/>
            <person name="Sun Q."/>
        </authorList>
    </citation>
    <scope>NUCLEOTIDE SEQUENCE [LARGE SCALE GENOMIC DNA]</scope>
    <source>
        <strain evidence="2 3">NSJ-37</strain>
    </source>
</reference>
<dbReference type="EMBL" id="JACRSX010000002">
    <property type="protein sequence ID" value="MBC8561447.1"/>
    <property type="molecule type" value="Genomic_DNA"/>
</dbReference>
<gene>
    <name evidence="2" type="ORF">H8704_02165</name>
</gene>
<evidence type="ECO:0000313" key="3">
    <source>
        <dbReference type="Proteomes" id="UP000606193"/>
    </source>
</evidence>
<dbReference type="Pfam" id="PF22564">
    <property type="entry name" value="HAAS"/>
    <property type="match status" value="1"/>
</dbReference>
<keyword evidence="1" id="KW-1133">Transmembrane helix</keyword>